<dbReference type="InterPro" id="IPR011453">
    <property type="entry name" value="DUF1559"/>
</dbReference>
<evidence type="ECO:0000313" key="2">
    <source>
        <dbReference type="EMBL" id="HGT40109.1"/>
    </source>
</evidence>
<dbReference type="InterPro" id="IPR027558">
    <property type="entry name" value="Pre_pil_HX9DG_C"/>
</dbReference>
<sequence>MMTRFWQRMARWRRAQRGFTLIELLVVIAIIAILIALLLPAVQQAREAARRTQCRNNLKQIGLGLHNYHDAFGMFPLNYDGSLPIFNKQTGAQTSAAALAQSSKSWITAMLPYIDQAPMFQQLASTGLFETPYNAGPPGSNRGYDHPTVRRLAQTPLAVLMCPSNGQEAVSGEGSSLFYFNNGSGWADGGGGGGTRYIGARTDYCGNMGFVWTGWKDCVDMLPVPPDGTINTVQWSHQEWVTTYGEDWDNYPAVRGCFWARGSAKISQITDGTSNTVAVFENHHWRLRDNPSRMNVSTAWVSPTASIEASDGRMNTDFNSNLLHPRNDNTWDTDPRCTGWTSIHTGGAHAVMADGAVRFVSENIDWRNVQKAITTASGGERVTDF</sequence>
<dbReference type="PROSITE" id="PS00409">
    <property type="entry name" value="PROKAR_NTER_METHYL"/>
    <property type="match status" value="1"/>
</dbReference>
<organism evidence="2">
    <name type="scientific">Schlesneria paludicola</name>
    <dbReference type="NCBI Taxonomy" id="360056"/>
    <lineage>
        <taxon>Bacteria</taxon>
        <taxon>Pseudomonadati</taxon>
        <taxon>Planctomycetota</taxon>
        <taxon>Planctomycetia</taxon>
        <taxon>Planctomycetales</taxon>
        <taxon>Planctomycetaceae</taxon>
        <taxon>Schlesneria</taxon>
    </lineage>
</organism>
<dbReference type="AlphaFoldDB" id="A0A7C4QSU2"/>
<proteinExistence type="predicted"/>
<dbReference type="Pfam" id="PF07596">
    <property type="entry name" value="SBP_bac_10"/>
    <property type="match status" value="1"/>
</dbReference>
<evidence type="ECO:0000259" key="1">
    <source>
        <dbReference type="Pfam" id="PF07596"/>
    </source>
</evidence>
<feature type="domain" description="DUF1559" evidence="1">
    <location>
        <begin position="43"/>
        <end position="365"/>
    </location>
</feature>
<name>A0A7C4QSU2_9PLAN</name>
<dbReference type="SUPFAM" id="SSF54523">
    <property type="entry name" value="Pili subunits"/>
    <property type="match status" value="1"/>
</dbReference>
<dbReference type="PANTHER" id="PTHR30093">
    <property type="entry name" value="GENERAL SECRETION PATHWAY PROTEIN G"/>
    <property type="match status" value="1"/>
</dbReference>
<dbReference type="InterPro" id="IPR045584">
    <property type="entry name" value="Pilin-like"/>
</dbReference>
<protein>
    <submittedName>
        <fullName evidence="2">DUF1559 domain-containing protein</fullName>
    </submittedName>
</protein>
<gene>
    <name evidence="2" type="ORF">ENS64_12740</name>
</gene>
<dbReference type="InterPro" id="IPR012902">
    <property type="entry name" value="N_methyl_site"/>
</dbReference>
<accession>A0A7C4QSU2</accession>
<dbReference type="PANTHER" id="PTHR30093:SF2">
    <property type="entry name" value="TYPE II SECRETION SYSTEM PROTEIN H"/>
    <property type="match status" value="1"/>
</dbReference>
<comment type="caution">
    <text evidence="2">The sequence shown here is derived from an EMBL/GenBank/DDBJ whole genome shotgun (WGS) entry which is preliminary data.</text>
</comment>
<dbReference type="NCBIfam" id="TIGR04294">
    <property type="entry name" value="pre_pil_HX9DG"/>
    <property type="match status" value="1"/>
</dbReference>
<dbReference type="EMBL" id="DSVQ01000016">
    <property type="protein sequence ID" value="HGT40109.1"/>
    <property type="molecule type" value="Genomic_DNA"/>
</dbReference>
<dbReference type="Pfam" id="PF07963">
    <property type="entry name" value="N_methyl"/>
    <property type="match status" value="1"/>
</dbReference>
<reference evidence="2" key="1">
    <citation type="journal article" date="2020" name="mSystems">
        <title>Genome- and Community-Level Interaction Insights into Carbon Utilization and Element Cycling Functions of Hydrothermarchaeota in Hydrothermal Sediment.</title>
        <authorList>
            <person name="Zhou Z."/>
            <person name="Liu Y."/>
            <person name="Xu W."/>
            <person name="Pan J."/>
            <person name="Luo Z.H."/>
            <person name="Li M."/>
        </authorList>
    </citation>
    <scope>NUCLEOTIDE SEQUENCE [LARGE SCALE GENOMIC DNA]</scope>
    <source>
        <strain evidence="2">SpSt-508</strain>
    </source>
</reference>
<dbReference type="Gene3D" id="3.30.700.10">
    <property type="entry name" value="Glycoprotein, Type 4 Pilin"/>
    <property type="match status" value="1"/>
</dbReference>
<dbReference type="NCBIfam" id="TIGR02532">
    <property type="entry name" value="IV_pilin_GFxxxE"/>
    <property type="match status" value="1"/>
</dbReference>